<keyword evidence="7" id="KW-0614">Plasmid</keyword>
<evidence type="ECO:0000259" key="6">
    <source>
        <dbReference type="PROSITE" id="PS51900"/>
    </source>
</evidence>
<dbReference type="GO" id="GO:0003677">
    <property type="term" value="F:DNA binding"/>
    <property type="evidence" value="ECO:0007669"/>
    <property type="project" value="UniProtKB-UniRule"/>
</dbReference>
<dbReference type="Gene3D" id="1.10.443.10">
    <property type="entry name" value="Intergrase catalytic core"/>
    <property type="match status" value="1"/>
</dbReference>
<dbReference type="PROSITE" id="PS51900">
    <property type="entry name" value="CB"/>
    <property type="match status" value="1"/>
</dbReference>
<dbReference type="CDD" id="cd00397">
    <property type="entry name" value="DNA_BRE_C"/>
    <property type="match status" value="1"/>
</dbReference>
<reference evidence="7" key="2">
    <citation type="submission" date="2014-02" db="EMBL/GenBank/DDBJ databases">
        <title>Plasmid-mediated 2-methylpyridine and pyridine degradation in Arthrobacter sp. 68b.</title>
        <authorList>
            <person name="Stanislauskiene R."/>
            <person name="Rutkiene R."/>
            <person name="Gasparaviciute R."/>
            <person name="Meskiene R."/>
            <person name="Bachamatova I."/>
            <person name="Marcinkeviciene L."/>
            <person name="Meskys R."/>
        </authorList>
    </citation>
    <scope>NUCLEOTIDE SEQUENCE</scope>
    <source>
        <strain evidence="7">68b</strain>
        <plasmid evidence="7">p2MP</plasmid>
    </source>
</reference>
<organism evidence="7">
    <name type="scientific">Arthrobacter sp. 68b</name>
    <dbReference type="NCBI Taxonomy" id="311808"/>
    <lineage>
        <taxon>Bacteria</taxon>
        <taxon>Bacillati</taxon>
        <taxon>Actinomycetota</taxon>
        <taxon>Actinomycetes</taxon>
        <taxon>Micrococcales</taxon>
        <taxon>Micrococcaceae</taxon>
        <taxon>Arthrobacter</taxon>
    </lineage>
</organism>
<feature type="domain" description="Tyr recombinase" evidence="5">
    <location>
        <begin position="165"/>
        <end position="364"/>
    </location>
</feature>
<dbReference type="InterPro" id="IPR002104">
    <property type="entry name" value="Integrase_catalytic"/>
</dbReference>
<dbReference type="SUPFAM" id="SSF56349">
    <property type="entry name" value="DNA breaking-rejoining enzymes"/>
    <property type="match status" value="1"/>
</dbReference>
<protein>
    <recommendedName>
        <fullName evidence="8">Recombinase XerD</fullName>
    </recommendedName>
</protein>
<dbReference type="GO" id="GO:0015074">
    <property type="term" value="P:DNA integration"/>
    <property type="evidence" value="ECO:0007669"/>
    <property type="project" value="InterPro"/>
</dbReference>
<comment type="similarity">
    <text evidence="1">Belongs to the 'phage' integrase family.</text>
</comment>
<evidence type="ECO:0000256" key="4">
    <source>
        <dbReference type="PROSITE-ProRule" id="PRU01248"/>
    </source>
</evidence>
<dbReference type="PROSITE" id="PS51898">
    <property type="entry name" value="TYR_RECOMBINASE"/>
    <property type="match status" value="1"/>
</dbReference>
<evidence type="ECO:0000256" key="2">
    <source>
        <dbReference type="ARBA" id="ARBA00023125"/>
    </source>
</evidence>
<name>A0A0F7G1W3_9MICC</name>
<geneLocation type="plasmid" evidence="7">
    <name>p2MP</name>
</geneLocation>
<evidence type="ECO:0000256" key="1">
    <source>
        <dbReference type="ARBA" id="ARBA00008857"/>
    </source>
</evidence>
<evidence type="ECO:0000313" key="7">
    <source>
        <dbReference type="EMBL" id="AKG47432.1"/>
    </source>
</evidence>
<reference evidence="7" key="1">
    <citation type="journal article" date="2011" name="Biologija">
        <title>Analysis of phthalate degradation operon from Arthrobacter sp. 68b.</title>
        <authorList>
            <person name="Stanislauskiene R."/>
            <person name="Rudenkov M."/>
            <person name="Karvelis L."/>
            <person name="Gasparaviciute R."/>
            <person name="Meskiene R."/>
            <person name="Casaite V."/>
            <person name="Meskys R."/>
        </authorList>
    </citation>
    <scope>NUCLEOTIDE SEQUENCE</scope>
    <source>
        <strain evidence="7">68b</strain>
        <plasmid evidence="7">p2MP</plasmid>
    </source>
</reference>
<dbReference type="GO" id="GO:0006310">
    <property type="term" value="P:DNA recombination"/>
    <property type="evidence" value="ECO:0007669"/>
    <property type="project" value="UniProtKB-KW"/>
</dbReference>
<accession>A0A0F7G1W3</accession>
<dbReference type="PANTHER" id="PTHR30349">
    <property type="entry name" value="PHAGE INTEGRASE-RELATED"/>
    <property type="match status" value="1"/>
</dbReference>
<dbReference type="Pfam" id="PF00589">
    <property type="entry name" value="Phage_integrase"/>
    <property type="match status" value="1"/>
</dbReference>
<keyword evidence="3" id="KW-0233">DNA recombination</keyword>
<dbReference type="EMBL" id="KJ410765">
    <property type="protein sequence ID" value="AKG47432.1"/>
    <property type="molecule type" value="Genomic_DNA"/>
</dbReference>
<feature type="domain" description="Core-binding (CB)" evidence="6">
    <location>
        <begin position="80"/>
        <end position="206"/>
    </location>
</feature>
<dbReference type="PANTHER" id="PTHR30349:SF41">
    <property type="entry name" value="INTEGRASE_RECOMBINASE PROTEIN MJ0367-RELATED"/>
    <property type="match status" value="1"/>
</dbReference>
<evidence type="ECO:0000259" key="5">
    <source>
        <dbReference type="PROSITE" id="PS51898"/>
    </source>
</evidence>
<evidence type="ECO:0000256" key="3">
    <source>
        <dbReference type="ARBA" id="ARBA00023172"/>
    </source>
</evidence>
<dbReference type="InterPro" id="IPR044068">
    <property type="entry name" value="CB"/>
</dbReference>
<dbReference type="AlphaFoldDB" id="A0A0F7G1W3"/>
<sequence>MRKLQRVLDDARRTMARDDGNVLYVPFGGQTPDPDSFLALVLDGWERQQRAKDFSAATIRTRRNVVLSLVDFSGRYPWEWSLGDADDYFSHARAVRNLSHGTVRSYQGAVKLFCDYACSPHYDWCEQSAKLFGRVFAQVVTELNRVTHSQPTEARPGKRPFSQRELQELFDLADLEVERILDSGRKGALSAWRDAIAFKSAYSWGLRSEEFRRLQVSDFSRNGKAPFLGNHGVVLVRWGKPHKGSAKKVRSVLTVWEWSAEMVADWIKNGLPRYGYPVTDLFPTSSGKIVGESHLNGRLHDFLDELGYPPGLDLHSFRRSYATHLTTGEGFDLTFVQLQLGHDHAYTTSLYTLPSPDYQRLALERVHDRTIKAALALPSERKHP</sequence>
<evidence type="ECO:0008006" key="8">
    <source>
        <dbReference type="Google" id="ProtNLM"/>
    </source>
</evidence>
<dbReference type="InterPro" id="IPR013762">
    <property type="entry name" value="Integrase-like_cat_sf"/>
</dbReference>
<keyword evidence="2 4" id="KW-0238">DNA-binding</keyword>
<proteinExistence type="inferred from homology"/>
<dbReference type="InterPro" id="IPR011010">
    <property type="entry name" value="DNA_brk_join_enz"/>
</dbReference>
<dbReference type="InterPro" id="IPR050090">
    <property type="entry name" value="Tyrosine_recombinase_XerCD"/>
</dbReference>